<accession>A0A0A9CPZ8</accession>
<dbReference type="EMBL" id="GBRH01221382">
    <property type="protein sequence ID" value="JAD76513.1"/>
    <property type="molecule type" value="Transcribed_RNA"/>
</dbReference>
<proteinExistence type="predicted"/>
<reference evidence="1" key="2">
    <citation type="journal article" date="2015" name="Data Brief">
        <title>Shoot transcriptome of the giant reed, Arundo donax.</title>
        <authorList>
            <person name="Barrero R.A."/>
            <person name="Guerrero F.D."/>
            <person name="Moolhuijzen P."/>
            <person name="Goolsby J.A."/>
            <person name="Tidwell J."/>
            <person name="Bellgard S.E."/>
            <person name="Bellgard M.I."/>
        </authorList>
    </citation>
    <scope>NUCLEOTIDE SEQUENCE</scope>
    <source>
        <tissue evidence="1">Shoot tissue taken approximately 20 cm above the soil surface</tissue>
    </source>
</reference>
<protein>
    <submittedName>
        <fullName evidence="1">ATTAP1</fullName>
    </submittedName>
</protein>
<organism evidence="1">
    <name type="scientific">Arundo donax</name>
    <name type="common">Giant reed</name>
    <name type="synonym">Donax arundinaceus</name>
    <dbReference type="NCBI Taxonomy" id="35708"/>
    <lineage>
        <taxon>Eukaryota</taxon>
        <taxon>Viridiplantae</taxon>
        <taxon>Streptophyta</taxon>
        <taxon>Embryophyta</taxon>
        <taxon>Tracheophyta</taxon>
        <taxon>Spermatophyta</taxon>
        <taxon>Magnoliopsida</taxon>
        <taxon>Liliopsida</taxon>
        <taxon>Poales</taxon>
        <taxon>Poaceae</taxon>
        <taxon>PACMAD clade</taxon>
        <taxon>Arundinoideae</taxon>
        <taxon>Arundineae</taxon>
        <taxon>Arundo</taxon>
    </lineage>
</organism>
<reference evidence="1" key="1">
    <citation type="submission" date="2014-09" db="EMBL/GenBank/DDBJ databases">
        <authorList>
            <person name="Magalhaes I.L.F."/>
            <person name="Oliveira U."/>
            <person name="Santos F.R."/>
            <person name="Vidigal T.H.D.A."/>
            <person name="Brescovit A.D."/>
            <person name="Santos A.J."/>
        </authorList>
    </citation>
    <scope>NUCLEOTIDE SEQUENCE</scope>
    <source>
        <tissue evidence="1">Shoot tissue taken approximately 20 cm above the soil surface</tissue>
    </source>
</reference>
<evidence type="ECO:0000313" key="1">
    <source>
        <dbReference type="EMBL" id="JAD76513.1"/>
    </source>
</evidence>
<name>A0A0A9CPZ8_ARUDO</name>
<dbReference type="AlphaFoldDB" id="A0A0A9CPZ8"/>
<sequence>MVLLPLPLRPTIATTSFGFRLRFNLSKIGTEGLDGYEKDTSAY</sequence>